<dbReference type="InterPro" id="IPR026888">
    <property type="entry name" value="AcetylCoA_hyd_C"/>
</dbReference>
<evidence type="ECO:0000313" key="5">
    <source>
        <dbReference type="EMBL" id="RFT06759.1"/>
    </source>
</evidence>
<gene>
    <name evidence="5" type="ORF">DV520_06045</name>
</gene>
<dbReference type="Gene3D" id="3.30.750.70">
    <property type="entry name" value="4-hydroxybutyrate coenzyme like domains"/>
    <property type="match status" value="1"/>
</dbReference>
<accession>A0A3E2B416</accession>
<dbReference type="PANTHER" id="PTHR21432">
    <property type="entry name" value="ACETYL-COA HYDROLASE-RELATED"/>
    <property type="match status" value="1"/>
</dbReference>
<feature type="domain" description="Acetyl-CoA hydrolase/transferase N-terminal" evidence="3">
    <location>
        <begin position="6"/>
        <end position="175"/>
    </location>
</feature>
<evidence type="ECO:0000256" key="2">
    <source>
        <dbReference type="ARBA" id="ARBA00022679"/>
    </source>
</evidence>
<name>A0A3E2B416_9FIRM</name>
<dbReference type="SUPFAM" id="SSF100950">
    <property type="entry name" value="NagB/RpiA/CoA transferase-like"/>
    <property type="match status" value="2"/>
</dbReference>
<dbReference type="InterPro" id="IPR037171">
    <property type="entry name" value="NagB/RpiA_transferase-like"/>
</dbReference>
<dbReference type="GO" id="GO:0006083">
    <property type="term" value="P:acetate metabolic process"/>
    <property type="evidence" value="ECO:0007669"/>
    <property type="project" value="InterPro"/>
</dbReference>
<organism evidence="5 6">
    <name type="scientific">Evtepia gabavorous</name>
    <dbReference type="NCBI Taxonomy" id="2211183"/>
    <lineage>
        <taxon>Bacteria</taxon>
        <taxon>Bacillati</taxon>
        <taxon>Bacillota</taxon>
        <taxon>Clostridia</taxon>
        <taxon>Eubacteriales</taxon>
        <taxon>Evtepia</taxon>
    </lineage>
</organism>
<dbReference type="EMBL" id="QQRQ01000007">
    <property type="protein sequence ID" value="RFT06759.1"/>
    <property type="molecule type" value="Genomic_DNA"/>
</dbReference>
<keyword evidence="2 5" id="KW-0808">Transferase</keyword>
<dbReference type="Gene3D" id="3.40.1080.20">
    <property type="entry name" value="Acetyl-CoA hydrolase/transferase C-terminal domain"/>
    <property type="match status" value="1"/>
</dbReference>
<dbReference type="Gene3D" id="3.40.1080.10">
    <property type="entry name" value="Glutaconate Coenzyme A-transferase"/>
    <property type="match status" value="1"/>
</dbReference>
<evidence type="ECO:0000313" key="6">
    <source>
        <dbReference type="Proteomes" id="UP000260649"/>
    </source>
</evidence>
<dbReference type="Pfam" id="PF13336">
    <property type="entry name" value="AcetylCoA_hyd_C"/>
    <property type="match status" value="1"/>
</dbReference>
<dbReference type="OrthoDB" id="9801795at2"/>
<dbReference type="InterPro" id="IPR003702">
    <property type="entry name" value="ActCoA_hydro_N"/>
</dbReference>
<protein>
    <submittedName>
        <fullName evidence="5">Acetyl-CoA hydrolase/transferase family protein</fullName>
    </submittedName>
</protein>
<feature type="domain" description="Acetyl-CoA hydrolase/transferase C-terminal" evidence="4">
    <location>
        <begin position="267"/>
        <end position="420"/>
    </location>
</feature>
<dbReference type="AlphaFoldDB" id="A0A3E2B416"/>
<reference evidence="5 6" key="1">
    <citation type="submission" date="2018-07" db="EMBL/GenBank/DDBJ databases">
        <title>GABA Modulating Bacteria of the Human Gut Microbiota.</title>
        <authorList>
            <person name="Strandwitz P."/>
            <person name="Kim K.H."/>
            <person name="Terekhova D."/>
            <person name="Liu J.K."/>
            <person name="Sharma A."/>
            <person name="Levering J."/>
            <person name="Mcdonald D."/>
            <person name="Dietrich D."/>
            <person name="Ramadhar T.R."/>
            <person name="Lekbua A."/>
            <person name="Mroue N."/>
            <person name="Liston C."/>
            <person name="Stewart E.J."/>
            <person name="Dubin M.J."/>
            <person name="Zengler K."/>
            <person name="Knight R."/>
            <person name="Gilbert J.A."/>
            <person name="Clardy J."/>
            <person name="Lewis K."/>
        </authorList>
    </citation>
    <scope>NUCLEOTIDE SEQUENCE [LARGE SCALE GENOMIC DNA]</scope>
    <source>
        <strain evidence="5 6">KLE1738</strain>
    </source>
</reference>
<dbReference type="Pfam" id="PF02550">
    <property type="entry name" value="AcetylCoA_hydro"/>
    <property type="match status" value="1"/>
</dbReference>
<dbReference type="InterPro" id="IPR046433">
    <property type="entry name" value="ActCoA_hydro"/>
</dbReference>
<evidence type="ECO:0000259" key="4">
    <source>
        <dbReference type="Pfam" id="PF13336"/>
    </source>
</evidence>
<evidence type="ECO:0000256" key="1">
    <source>
        <dbReference type="ARBA" id="ARBA00009632"/>
    </source>
</evidence>
<dbReference type="GO" id="GO:0016787">
    <property type="term" value="F:hydrolase activity"/>
    <property type="evidence" value="ECO:0007669"/>
    <property type="project" value="UniProtKB-KW"/>
</dbReference>
<dbReference type="Proteomes" id="UP000260649">
    <property type="component" value="Unassembled WGS sequence"/>
</dbReference>
<sequence length="431" mass="47376">MVMAKFVTAQEAVQYIHSGDRVALAHSVGEPQALVNAMLDNYQAYQQVEICHMLALGPCKYTRPEMAGHFWHNSLFAGPGSRDAVNEGRADYTPNLFGESPRLFYEGFLPIDVALITLSPPDERGYCSYGVTVDYTKCITECAKLVIAQINRYMPRTYGDTLVHIDDIDLAVECDEPLFHRPILPVGEIEERIGQHCASLIEDGAAIQLGIGTIPDAILHFLGEKNDLGVHSEMLCDGALGLLKAGNINNSRKQINKGVSVVTYLYGRDELYEYAHLNPKLQIFPVNYVNDPRIIGQNDNVVSVNSALSVDLIGQVAADAISADKIFSGAGGFVDFVRGASFSKGGKSIIAMPSTAMGGKASRIVDQFEAGRPVTLSRFETHYVVTEYGIAQLRGKTLRQRAQALIAIAHPSFRDQLKEAYERRFKEPYPS</sequence>
<comment type="caution">
    <text evidence="5">The sequence shown here is derived from an EMBL/GenBank/DDBJ whole genome shotgun (WGS) entry which is preliminary data.</text>
</comment>
<evidence type="ECO:0000259" key="3">
    <source>
        <dbReference type="Pfam" id="PF02550"/>
    </source>
</evidence>
<dbReference type="PANTHER" id="PTHR21432:SF20">
    <property type="entry name" value="ACETYL-COA HYDROLASE"/>
    <property type="match status" value="1"/>
</dbReference>
<keyword evidence="6" id="KW-1185">Reference proteome</keyword>
<keyword evidence="5" id="KW-0378">Hydrolase</keyword>
<dbReference type="GO" id="GO:0008775">
    <property type="term" value="F:acetate CoA-transferase activity"/>
    <property type="evidence" value="ECO:0007669"/>
    <property type="project" value="InterPro"/>
</dbReference>
<proteinExistence type="inferred from homology"/>
<comment type="similarity">
    <text evidence="1">Belongs to the acetyl-CoA hydrolase/transferase family.</text>
</comment>
<dbReference type="InterPro" id="IPR038460">
    <property type="entry name" value="AcetylCoA_hyd_C_sf"/>
</dbReference>